<proteinExistence type="predicted"/>
<keyword evidence="3" id="KW-1185">Reference proteome</keyword>
<reference evidence="3" key="1">
    <citation type="journal article" date="2019" name="Int. J. Syst. Evol. Microbiol.">
        <title>The Global Catalogue of Microorganisms (GCM) 10K type strain sequencing project: providing services to taxonomists for standard genome sequencing and annotation.</title>
        <authorList>
            <consortium name="The Broad Institute Genomics Platform"/>
            <consortium name="The Broad Institute Genome Sequencing Center for Infectious Disease"/>
            <person name="Wu L."/>
            <person name="Ma J."/>
        </authorList>
    </citation>
    <scope>NUCLEOTIDE SEQUENCE [LARGE SCALE GENOMIC DNA]</scope>
    <source>
        <strain evidence="3">CGMCC 4.7357</strain>
    </source>
</reference>
<dbReference type="PROSITE" id="PS51257">
    <property type="entry name" value="PROKAR_LIPOPROTEIN"/>
    <property type="match status" value="1"/>
</dbReference>
<protein>
    <submittedName>
        <fullName evidence="2">Gliding motility protein GldN</fullName>
    </submittedName>
</protein>
<dbReference type="InterPro" id="IPR019847">
    <property type="entry name" value="Gliding_motility_assoc_GldN"/>
</dbReference>
<gene>
    <name evidence="2" type="primary">gldN</name>
    <name evidence="2" type="ORF">ACFO3G_04425</name>
</gene>
<dbReference type="EMBL" id="JBHSGO010000142">
    <property type="protein sequence ID" value="MFC4665853.1"/>
    <property type="molecule type" value="Genomic_DNA"/>
</dbReference>
<name>A0ABV9K7C5_9PORP</name>
<dbReference type="Pfam" id="PF19841">
    <property type="entry name" value="GldN"/>
    <property type="match status" value="1"/>
</dbReference>
<feature type="compositionally biased region" description="Low complexity" evidence="1">
    <location>
        <begin position="320"/>
        <end position="335"/>
    </location>
</feature>
<comment type="caution">
    <text evidence="2">The sequence shown here is derived from an EMBL/GenBank/DDBJ whole genome shotgun (WGS) entry which is preliminary data.</text>
</comment>
<feature type="compositionally biased region" description="Basic residues" evidence="1">
    <location>
        <begin position="336"/>
        <end position="358"/>
    </location>
</feature>
<accession>A0ABV9K7C5</accession>
<evidence type="ECO:0000256" key="1">
    <source>
        <dbReference type="SAM" id="MobiDB-lite"/>
    </source>
</evidence>
<dbReference type="NCBIfam" id="TIGR03523">
    <property type="entry name" value="GldN"/>
    <property type="match status" value="1"/>
</dbReference>
<feature type="region of interest" description="Disordered" evidence="1">
    <location>
        <begin position="303"/>
        <end position="358"/>
    </location>
</feature>
<organism evidence="2 3">
    <name type="scientific">Falsiporphyromonas endometrii</name>
    <dbReference type="NCBI Taxonomy" id="1387297"/>
    <lineage>
        <taxon>Bacteria</taxon>
        <taxon>Pseudomonadati</taxon>
        <taxon>Bacteroidota</taxon>
        <taxon>Bacteroidia</taxon>
        <taxon>Bacteroidales</taxon>
        <taxon>Porphyromonadaceae</taxon>
        <taxon>Falsiporphyromonas</taxon>
    </lineage>
</organism>
<dbReference type="Proteomes" id="UP001596020">
    <property type="component" value="Unassembled WGS sequence"/>
</dbReference>
<sequence length="358" mass="40838">MNKLIIMASVAVAMGCGESLLAQNDIPDGPVIRKERAVKDNKSQLPNDMRLSNRAREFNDLLTQHTEGATWERIIYRRLDLNLEQNAPLYYPERPRDGLKSLFSTIFELMNAGSLKVYEYMDGYEIFDDAHELSFKDFLERTQIMYNQADKGSKYLYKVDPADVPTNNIKAYYLKEIWFFNPQNSTLAVKIMALCPIMTDLGDYGETVNTPLFWLPYDEIRPYLSQQPAMLSSLNNVRNATLDDYFRMGLYKGDIVMAMNLKDQALAQYCSSPDSIAKEQSRLENELKAFEKGLYCTQDSSWMKKADVKDKKKSRRSARSARTSRSSGGKAPKAAKAPKQKAVKPKRSSGGRSIRGRF</sequence>
<evidence type="ECO:0000313" key="2">
    <source>
        <dbReference type="EMBL" id="MFC4665853.1"/>
    </source>
</evidence>
<evidence type="ECO:0000313" key="3">
    <source>
        <dbReference type="Proteomes" id="UP001596020"/>
    </source>
</evidence>